<name>A0A0U5ERG4_9PROT</name>
<keyword evidence="3" id="KW-1185">Reference proteome</keyword>
<dbReference type="InterPro" id="IPR016181">
    <property type="entry name" value="Acyl_CoA_acyltransferase"/>
</dbReference>
<dbReference type="Pfam" id="PF13673">
    <property type="entry name" value="Acetyltransf_10"/>
    <property type="match status" value="1"/>
</dbReference>
<evidence type="ECO:0000313" key="2">
    <source>
        <dbReference type="EMBL" id="CEF40218.1"/>
    </source>
</evidence>
<dbReference type="EMBL" id="LN606600">
    <property type="protein sequence ID" value="CEF40218.1"/>
    <property type="molecule type" value="Genomic_DNA"/>
</dbReference>
<dbReference type="GO" id="GO:0016747">
    <property type="term" value="F:acyltransferase activity, transferring groups other than amino-acyl groups"/>
    <property type="evidence" value="ECO:0007669"/>
    <property type="project" value="InterPro"/>
</dbReference>
<proteinExistence type="predicted"/>
<gene>
    <name evidence="2" type="ORF">ASN_815</name>
</gene>
<dbReference type="InterPro" id="IPR000182">
    <property type="entry name" value="GNAT_dom"/>
</dbReference>
<dbReference type="Proteomes" id="UP000056109">
    <property type="component" value="Chromosome I"/>
</dbReference>
<dbReference type="PATRIC" id="fig|446692.3.peg.800"/>
<dbReference type="PROSITE" id="PS51186">
    <property type="entry name" value="GNAT"/>
    <property type="match status" value="1"/>
</dbReference>
<evidence type="ECO:0000313" key="3">
    <source>
        <dbReference type="Proteomes" id="UP000056109"/>
    </source>
</evidence>
<accession>A0A0U5ERG4</accession>
<feature type="domain" description="N-acetyltransferase" evidence="1">
    <location>
        <begin position="1"/>
        <end position="85"/>
    </location>
</feature>
<sequence length="90" mass="10755">MQNTRIVGFMALDKKQNWLRQLFVDPSCQRAGIGRRLLDDAKQEMPQGFWLRTTANNLNARQFYEKAGLRFDGLSLYERYQREIAIFRWP</sequence>
<evidence type="ECO:0000259" key="1">
    <source>
        <dbReference type="PROSITE" id="PS51186"/>
    </source>
</evidence>
<dbReference type="SUPFAM" id="SSF55729">
    <property type="entry name" value="Acyl-CoA N-acyltransferases (Nat)"/>
    <property type="match status" value="1"/>
</dbReference>
<protein>
    <submittedName>
        <fullName evidence="2">Acyl-CoA N-acyltransferase</fullName>
    </submittedName>
</protein>
<keyword evidence="2" id="KW-0808">Transferase</keyword>
<reference evidence="3" key="1">
    <citation type="submission" date="2014-09" db="EMBL/GenBank/DDBJ databases">
        <authorList>
            <person name="Illeghems K.G."/>
        </authorList>
    </citation>
    <scope>NUCLEOTIDE SEQUENCE [LARGE SCALE GENOMIC DNA]</scope>
    <source>
        <strain evidence="3">108B</strain>
    </source>
</reference>
<keyword evidence="2" id="KW-0012">Acyltransferase</keyword>
<dbReference type="Gene3D" id="3.40.630.30">
    <property type="match status" value="1"/>
</dbReference>
<dbReference type="AlphaFoldDB" id="A0A0U5ERG4"/>
<dbReference type="KEGG" id="asz:ASN_815"/>
<organism evidence="2 3">
    <name type="scientific">Acetobacter senegalensis</name>
    <dbReference type="NCBI Taxonomy" id="446692"/>
    <lineage>
        <taxon>Bacteria</taxon>
        <taxon>Pseudomonadati</taxon>
        <taxon>Pseudomonadota</taxon>
        <taxon>Alphaproteobacteria</taxon>
        <taxon>Acetobacterales</taxon>
        <taxon>Acetobacteraceae</taxon>
        <taxon>Acetobacter</taxon>
    </lineage>
</organism>
<dbReference type="CDD" id="cd04301">
    <property type="entry name" value="NAT_SF"/>
    <property type="match status" value="1"/>
</dbReference>